<dbReference type="EMBL" id="SKFG01000035">
    <property type="protein sequence ID" value="TCZ73051.1"/>
    <property type="molecule type" value="Genomic_DNA"/>
</dbReference>
<name>A0A4R4E4W4_9BACL</name>
<accession>A0A4R4E4W4</accession>
<gene>
    <name evidence="2" type="ORF">E0485_21775</name>
</gene>
<evidence type="ECO:0000256" key="1">
    <source>
        <dbReference type="SAM" id="MobiDB-lite"/>
    </source>
</evidence>
<keyword evidence="3" id="KW-1185">Reference proteome</keyword>
<feature type="region of interest" description="Disordered" evidence="1">
    <location>
        <begin position="64"/>
        <end position="91"/>
    </location>
</feature>
<comment type="caution">
    <text evidence="2">The sequence shown here is derived from an EMBL/GenBank/DDBJ whole genome shotgun (WGS) entry which is preliminary data.</text>
</comment>
<proteinExistence type="predicted"/>
<organism evidence="2 3">
    <name type="scientific">Paenibacillus albiflavus</name>
    <dbReference type="NCBI Taxonomy" id="2545760"/>
    <lineage>
        <taxon>Bacteria</taxon>
        <taxon>Bacillati</taxon>
        <taxon>Bacillota</taxon>
        <taxon>Bacilli</taxon>
        <taxon>Bacillales</taxon>
        <taxon>Paenibacillaceae</taxon>
        <taxon>Paenibacillus</taxon>
    </lineage>
</organism>
<reference evidence="2 3" key="1">
    <citation type="submission" date="2019-03" db="EMBL/GenBank/DDBJ databases">
        <authorList>
            <person name="Kim M.K.M."/>
        </authorList>
    </citation>
    <scope>NUCLEOTIDE SEQUENCE [LARGE SCALE GENOMIC DNA]</scope>
    <source>
        <strain evidence="2 3">18JY21-1</strain>
    </source>
</reference>
<dbReference type="OrthoDB" id="2665157at2"/>
<sequence>MAIISEWNIEVNGDIVQAGDIIDVLSEAEENRLIDRGVAVRVSDPYDNNVEDDHVADEYIDTDVDDHLDKDTTESEATLEPIDQKATRKQK</sequence>
<dbReference type="RefSeq" id="WP_132420177.1">
    <property type="nucleotide sequence ID" value="NZ_SKFG01000035.1"/>
</dbReference>
<dbReference type="Proteomes" id="UP000295418">
    <property type="component" value="Unassembled WGS sequence"/>
</dbReference>
<evidence type="ECO:0000313" key="3">
    <source>
        <dbReference type="Proteomes" id="UP000295418"/>
    </source>
</evidence>
<evidence type="ECO:0000313" key="2">
    <source>
        <dbReference type="EMBL" id="TCZ73051.1"/>
    </source>
</evidence>
<protein>
    <submittedName>
        <fullName evidence="2">Uncharacterized protein</fullName>
    </submittedName>
</protein>
<dbReference type="AlphaFoldDB" id="A0A4R4E4W4"/>
<feature type="compositionally biased region" description="Basic and acidic residues" evidence="1">
    <location>
        <begin position="82"/>
        <end position="91"/>
    </location>
</feature>